<evidence type="ECO:0000256" key="1">
    <source>
        <dbReference type="SAM" id="Phobius"/>
    </source>
</evidence>
<proteinExistence type="predicted"/>
<gene>
    <name evidence="2" type="ORF">FY528_07670</name>
</gene>
<dbReference type="InterPro" id="IPR050445">
    <property type="entry name" value="Bact_polysacc_biosynth/exp"/>
</dbReference>
<evidence type="ECO:0000313" key="2">
    <source>
        <dbReference type="EMBL" id="TYZ10926.1"/>
    </source>
</evidence>
<protein>
    <recommendedName>
        <fullName evidence="4">Polysaccharide chain length determinant N-terminal domain-containing protein</fullName>
    </recommendedName>
</protein>
<dbReference type="AlphaFoldDB" id="A0A5D6V600"/>
<dbReference type="Proteomes" id="UP000322791">
    <property type="component" value="Unassembled WGS sequence"/>
</dbReference>
<sequence length="405" mass="45475">MRRSGQSYEKYLRSFAHAATRPGDFSSIFVRFCVPQRRSCASHCLHIIMLSRYSLFGLWPLLYRWKLWLLGAGLLALVVSAIVALLLPNEYASTAVFIPSNPQAIDPDRTLAEGGRLDPGGRGEDLDRVITIGQSQPVAEALIRRFDLYKHYRAGTPGNDEADNYVLFEFNSNLSIVHNERDAIELTFLDTDKHLAARIANTMVGLIDSINQQLTVDNRRKVLDLYRTRYQYLNESFRRTQQQMLKARRHYGIYGLEEESRYLAREVIRVEAALRQAEGSGASSATIAGLRRALRGLTETNSGNRFNLEGYAQGLDSVQMLETRLKDLSNRMANAYGEYEAADVALKSRISSLYVVQPAYPATKKARPIRWLIVLGGVAITLGLSVVLIAALEWYRAPRAVAQAA</sequence>
<dbReference type="GO" id="GO:0005886">
    <property type="term" value="C:plasma membrane"/>
    <property type="evidence" value="ECO:0007669"/>
    <property type="project" value="TreeGrafter"/>
</dbReference>
<feature type="transmembrane region" description="Helical" evidence="1">
    <location>
        <begin position="371"/>
        <end position="392"/>
    </location>
</feature>
<dbReference type="EMBL" id="VTHL01000006">
    <property type="protein sequence ID" value="TYZ10926.1"/>
    <property type="molecule type" value="Genomic_DNA"/>
</dbReference>
<dbReference type="PANTHER" id="PTHR32309">
    <property type="entry name" value="TYROSINE-PROTEIN KINASE"/>
    <property type="match status" value="1"/>
</dbReference>
<dbReference type="GO" id="GO:0004713">
    <property type="term" value="F:protein tyrosine kinase activity"/>
    <property type="evidence" value="ECO:0007669"/>
    <property type="project" value="TreeGrafter"/>
</dbReference>
<organism evidence="2 3">
    <name type="scientific">Hymenobacter lutimineralis</name>
    <dbReference type="NCBI Taxonomy" id="2606448"/>
    <lineage>
        <taxon>Bacteria</taxon>
        <taxon>Pseudomonadati</taxon>
        <taxon>Bacteroidota</taxon>
        <taxon>Cytophagia</taxon>
        <taxon>Cytophagales</taxon>
        <taxon>Hymenobacteraceae</taxon>
        <taxon>Hymenobacter</taxon>
    </lineage>
</organism>
<comment type="caution">
    <text evidence="2">The sequence shown here is derived from an EMBL/GenBank/DDBJ whole genome shotgun (WGS) entry which is preliminary data.</text>
</comment>
<dbReference type="PANTHER" id="PTHR32309:SF13">
    <property type="entry name" value="FERRIC ENTEROBACTIN TRANSPORT PROTEIN FEPE"/>
    <property type="match status" value="1"/>
</dbReference>
<keyword evidence="1" id="KW-0812">Transmembrane</keyword>
<name>A0A5D6V600_9BACT</name>
<feature type="transmembrane region" description="Helical" evidence="1">
    <location>
        <begin position="68"/>
        <end position="87"/>
    </location>
</feature>
<feature type="transmembrane region" description="Helical" evidence="1">
    <location>
        <begin position="44"/>
        <end position="62"/>
    </location>
</feature>
<keyword evidence="3" id="KW-1185">Reference proteome</keyword>
<keyword evidence="1" id="KW-1133">Transmembrane helix</keyword>
<accession>A0A5D6V600</accession>
<evidence type="ECO:0008006" key="4">
    <source>
        <dbReference type="Google" id="ProtNLM"/>
    </source>
</evidence>
<keyword evidence="1" id="KW-0472">Membrane</keyword>
<evidence type="ECO:0000313" key="3">
    <source>
        <dbReference type="Proteomes" id="UP000322791"/>
    </source>
</evidence>
<reference evidence="2 3" key="1">
    <citation type="submission" date="2019-08" db="EMBL/GenBank/DDBJ databases">
        <authorList>
            <person name="Seo M.-J."/>
        </authorList>
    </citation>
    <scope>NUCLEOTIDE SEQUENCE [LARGE SCALE GENOMIC DNA]</scope>
    <source>
        <strain evidence="2 3">KIGAM108</strain>
    </source>
</reference>